<dbReference type="InterPro" id="IPR018335">
    <property type="entry name" value="Tscrpt_reg_HTH_Crp-type_CS"/>
</dbReference>
<accession>A0ABV0KMF7</accession>
<reference evidence="5 6" key="1">
    <citation type="submission" date="2022-04" db="EMBL/GenBank/DDBJ databases">
        <title>Positive selection, recombination, and allopatry shape intraspecific diversity of widespread and dominant cyanobacteria.</title>
        <authorList>
            <person name="Wei J."/>
            <person name="Shu W."/>
            <person name="Hu C."/>
        </authorList>
    </citation>
    <scope>NUCLEOTIDE SEQUENCE [LARGE SCALE GENOMIC DNA]</scope>
    <source>
        <strain evidence="5 6">AS-A4</strain>
    </source>
</reference>
<dbReference type="InterPro" id="IPR018490">
    <property type="entry name" value="cNMP-bd_dom_sf"/>
</dbReference>
<gene>
    <name evidence="5" type="ORF">NDI38_14130</name>
</gene>
<dbReference type="InterPro" id="IPR012318">
    <property type="entry name" value="HTH_CRP"/>
</dbReference>
<organism evidence="5 6">
    <name type="scientific">Stenomitos frigidus AS-A4</name>
    <dbReference type="NCBI Taxonomy" id="2933935"/>
    <lineage>
        <taxon>Bacteria</taxon>
        <taxon>Bacillati</taxon>
        <taxon>Cyanobacteriota</taxon>
        <taxon>Cyanophyceae</taxon>
        <taxon>Leptolyngbyales</taxon>
        <taxon>Leptolyngbyaceae</taxon>
        <taxon>Stenomitos</taxon>
    </lineage>
</organism>
<dbReference type="RefSeq" id="WP_190446543.1">
    <property type="nucleotide sequence ID" value="NZ_JAMPLM010000011.1"/>
</dbReference>
<evidence type="ECO:0000256" key="1">
    <source>
        <dbReference type="ARBA" id="ARBA00023015"/>
    </source>
</evidence>
<evidence type="ECO:0000313" key="5">
    <source>
        <dbReference type="EMBL" id="MEP1059580.1"/>
    </source>
</evidence>
<proteinExistence type="predicted"/>
<evidence type="ECO:0000256" key="3">
    <source>
        <dbReference type="ARBA" id="ARBA00023163"/>
    </source>
</evidence>
<dbReference type="CDD" id="cd00092">
    <property type="entry name" value="HTH_CRP"/>
    <property type="match status" value="1"/>
</dbReference>
<dbReference type="PRINTS" id="PR00034">
    <property type="entry name" value="HTHCRP"/>
</dbReference>
<dbReference type="InterPro" id="IPR036388">
    <property type="entry name" value="WH-like_DNA-bd_sf"/>
</dbReference>
<dbReference type="SMART" id="SM00419">
    <property type="entry name" value="HTH_CRP"/>
    <property type="match status" value="1"/>
</dbReference>
<keyword evidence="6" id="KW-1185">Reference proteome</keyword>
<keyword evidence="2" id="KW-0238">DNA-binding</keyword>
<dbReference type="Proteomes" id="UP001476950">
    <property type="component" value="Unassembled WGS sequence"/>
</dbReference>
<sequence>MSISLLYPTQLSDVTQTFSPRSLLPLRQQSIWKIEAGVVRTITWLEDGTIAATGLWGPGDLVGKALSKMESYQIECLTTVEVSLLPVSRLYEETEALISNLQQSEAFSLIRSYRKIDAMVLKLLSWLAKKFGREVEAGHLIDLRLTHQDLAEMLGTTRVTITRTLSQFEQQGLIDRLPLRRIVLKESDFWHYEI</sequence>
<name>A0ABV0KMF7_9CYAN</name>
<keyword evidence="1" id="KW-0805">Transcription regulation</keyword>
<dbReference type="Gene3D" id="1.10.10.10">
    <property type="entry name" value="Winged helix-like DNA-binding domain superfamily/Winged helix DNA-binding domain"/>
    <property type="match status" value="1"/>
</dbReference>
<dbReference type="PROSITE" id="PS51063">
    <property type="entry name" value="HTH_CRP_2"/>
    <property type="match status" value="1"/>
</dbReference>
<feature type="domain" description="HTH crp-type" evidence="4">
    <location>
        <begin position="114"/>
        <end position="187"/>
    </location>
</feature>
<evidence type="ECO:0000256" key="2">
    <source>
        <dbReference type="ARBA" id="ARBA00023125"/>
    </source>
</evidence>
<protein>
    <submittedName>
        <fullName evidence="5">Crp/Fnr family transcriptional regulator</fullName>
    </submittedName>
</protein>
<evidence type="ECO:0000259" key="4">
    <source>
        <dbReference type="PROSITE" id="PS51063"/>
    </source>
</evidence>
<dbReference type="SUPFAM" id="SSF46785">
    <property type="entry name" value="Winged helix' DNA-binding domain"/>
    <property type="match status" value="1"/>
</dbReference>
<evidence type="ECO:0000313" key="6">
    <source>
        <dbReference type="Proteomes" id="UP001476950"/>
    </source>
</evidence>
<comment type="caution">
    <text evidence="5">The sequence shown here is derived from an EMBL/GenBank/DDBJ whole genome shotgun (WGS) entry which is preliminary data.</text>
</comment>
<dbReference type="PROSITE" id="PS00042">
    <property type="entry name" value="HTH_CRP_1"/>
    <property type="match status" value="1"/>
</dbReference>
<dbReference type="Pfam" id="PF13545">
    <property type="entry name" value="HTH_Crp_2"/>
    <property type="match status" value="1"/>
</dbReference>
<keyword evidence="3" id="KW-0804">Transcription</keyword>
<dbReference type="SUPFAM" id="SSF51206">
    <property type="entry name" value="cAMP-binding domain-like"/>
    <property type="match status" value="1"/>
</dbReference>
<dbReference type="EMBL" id="JAMPLM010000011">
    <property type="protein sequence ID" value="MEP1059580.1"/>
    <property type="molecule type" value="Genomic_DNA"/>
</dbReference>
<dbReference type="InterPro" id="IPR036390">
    <property type="entry name" value="WH_DNA-bd_sf"/>
</dbReference>